<dbReference type="eggNOG" id="KOG1543">
    <property type="taxonomic scope" value="Eukaryota"/>
</dbReference>
<dbReference type="InterPro" id="IPR000169">
    <property type="entry name" value="Pept_cys_AS"/>
</dbReference>
<name>A0A1I7VWG9_LOALO</name>
<dbReference type="Pfam" id="PF03057">
    <property type="entry name" value="DUF236"/>
    <property type="match status" value="3"/>
</dbReference>
<evidence type="ECO:0000259" key="10">
    <source>
        <dbReference type="SMART" id="SM00645"/>
    </source>
</evidence>
<dbReference type="InterPro" id="IPR025660">
    <property type="entry name" value="Pept_his_AS"/>
</dbReference>
<dbReference type="PROSITE" id="PS00139">
    <property type="entry name" value="THIOL_PROTEASE_CYS"/>
    <property type="match status" value="1"/>
</dbReference>
<dbReference type="AlphaFoldDB" id="A0A1I7VWG9"/>
<keyword evidence="4" id="KW-0378">Hydrolase</keyword>
<dbReference type="PRINTS" id="PR00705">
    <property type="entry name" value="PAPAIN"/>
</dbReference>
<dbReference type="FunFam" id="3.90.70.10:FF:000031">
    <property type="entry name" value="Cathepsin B"/>
    <property type="match status" value="1"/>
</dbReference>
<reference evidence="12" key="2">
    <citation type="submission" date="2016-11" db="UniProtKB">
        <authorList>
            <consortium name="WormBaseParasite"/>
        </authorList>
    </citation>
    <scope>IDENTIFICATION</scope>
</reference>
<dbReference type="SUPFAM" id="SSF54001">
    <property type="entry name" value="Cysteine proteinases"/>
    <property type="match status" value="1"/>
</dbReference>
<feature type="compositionally biased region" description="Gly residues" evidence="8">
    <location>
        <begin position="470"/>
        <end position="480"/>
    </location>
</feature>
<evidence type="ECO:0000256" key="3">
    <source>
        <dbReference type="ARBA" id="ARBA00022729"/>
    </source>
</evidence>
<feature type="chain" id="PRO_5018680388" evidence="9">
    <location>
        <begin position="25"/>
        <end position="513"/>
    </location>
</feature>
<dbReference type="Pfam" id="PF00112">
    <property type="entry name" value="Peptidase_C1"/>
    <property type="match status" value="1"/>
</dbReference>
<dbReference type="GO" id="GO:0008234">
    <property type="term" value="F:cysteine-type peptidase activity"/>
    <property type="evidence" value="ECO:0007669"/>
    <property type="project" value="UniProtKB-KW"/>
</dbReference>
<evidence type="ECO:0000256" key="8">
    <source>
        <dbReference type="SAM" id="MobiDB-lite"/>
    </source>
</evidence>
<dbReference type="InterPro" id="IPR038765">
    <property type="entry name" value="Papain-like_cys_pep_sf"/>
</dbReference>
<dbReference type="Gene3D" id="3.90.70.10">
    <property type="entry name" value="Cysteine proteinases"/>
    <property type="match status" value="1"/>
</dbReference>
<dbReference type="PANTHER" id="PTHR12411">
    <property type="entry name" value="CYSTEINE PROTEASE FAMILY C1-RELATED"/>
    <property type="match status" value="1"/>
</dbReference>
<sequence>MCGMPLPLLVWFFLLSLYYSTAVALVNDPQSSTKSLWQASKEKKRFVVDEYRNTKIAPEAENLSDQELIDYVNSHQTLWKAEMNKFNLYSNTVKYGLLGVNNMKQSVDGKKNLSPTRHSTIFIPESFDARKHWPECASLRNVRDQSSCGSCWAVAAVEAMSDRICIMSKGKKQVTLSADDLLSCCKTCGFGCFGGEPMAAWKYWVLRGIVTGSEYTNHSGCRPYPFPPCEHHNNKTHYEPCKHDLYPTPKCVKKCDKNYGKSYKADKYYGEQVYNVESNVESIQKEIMTLGPVEASFEVYTDFLYYTGGIYKHVAGSMGGGHAVKVLGWGIDQGVPYWLAANSWNTDWGEDGYFRILRGVNECGIESDTAAKENREGNAAAVPGGGAVKAPAQGGIAGTFDPNYQTMAGLGNDVFGADKGGAGGGGGASPAVPVANGPMAPAQGGIAGTYDPNYQTMAGLGNDVFGDKGGGGIPPGGAGGAVPKAPEQGGIAGTFDPNYQTLAGVGNDVFDRK</sequence>
<evidence type="ECO:0000256" key="4">
    <source>
        <dbReference type="ARBA" id="ARBA00022801"/>
    </source>
</evidence>
<evidence type="ECO:0000313" key="11">
    <source>
        <dbReference type="Proteomes" id="UP000095285"/>
    </source>
</evidence>
<keyword evidence="5" id="KW-0788">Thiol protease</keyword>
<dbReference type="InterPro" id="IPR025661">
    <property type="entry name" value="Pept_asp_AS"/>
</dbReference>
<feature type="signal peptide" evidence="9">
    <location>
        <begin position="1"/>
        <end position="24"/>
    </location>
</feature>
<dbReference type="InterPro" id="IPR000668">
    <property type="entry name" value="Peptidase_C1A_C"/>
</dbReference>
<feature type="domain" description="Peptidase C1A papain C-terminal" evidence="10">
    <location>
        <begin position="123"/>
        <end position="373"/>
    </location>
</feature>
<reference evidence="11" key="1">
    <citation type="submission" date="2012-04" db="EMBL/GenBank/DDBJ databases">
        <title>The Genome Sequence of Loa loa.</title>
        <authorList>
            <consortium name="The Broad Institute Genome Sequencing Platform"/>
            <consortium name="Broad Institute Genome Sequencing Center for Infectious Disease"/>
            <person name="Nutman T.B."/>
            <person name="Fink D.L."/>
            <person name="Russ C."/>
            <person name="Young S."/>
            <person name="Zeng Q."/>
            <person name="Gargeya S."/>
            <person name="Alvarado L."/>
            <person name="Berlin A."/>
            <person name="Chapman S.B."/>
            <person name="Chen Z."/>
            <person name="Freedman E."/>
            <person name="Gellesch M."/>
            <person name="Goldberg J."/>
            <person name="Griggs A."/>
            <person name="Gujja S."/>
            <person name="Heilman E.R."/>
            <person name="Heiman D."/>
            <person name="Howarth C."/>
            <person name="Mehta T."/>
            <person name="Neiman D."/>
            <person name="Pearson M."/>
            <person name="Roberts A."/>
            <person name="Saif S."/>
            <person name="Shea T."/>
            <person name="Shenoy N."/>
            <person name="Sisk P."/>
            <person name="Stolte C."/>
            <person name="Sykes S."/>
            <person name="White J."/>
            <person name="Yandava C."/>
            <person name="Haas B."/>
            <person name="Henn M.R."/>
            <person name="Nusbaum C."/>
            <person name="Birren B."/>
        </authorList>
    </citation>
    <scope>NUCLEOTIDE SEQUENCE [LARGE SCALE GENOMIC DNA]</scope>
</reference>
<evidence type="ECO:0000256" key="9">
    <source>
        <dbReference type="SAM" id="SignalP"/>
    </source>
</evidence>
<proteinExistence type="inferred from homology"/>
<dbReference type="WBParaSite" id="EN70_7032">
    <property type="protein sequence ID" value="EN70_7032"/>
    <property type="gene ID" value="EN70_7032"/>
</dbReference>
<dbReference type="PROSITE" id="PS00639">
    <property type="entry name" value="THIOL_PROTEASE_HIS"/>
    <property type="match status" value="1"/>
</dbReference>
<accession>A0A1I7VWG9</accession>
<keyword evidence="11" id="KW-1185">Reference proteome</keyword>
<comment type="similarity">
    <text evidence="1">Belongs to the peptidase C1 family.</text>
</comment>
<keyword evidence="6" id="KW-0865">Zymogen</keyword>
<evidence type="ECO:0000256" key="1">
    <source>
        <dbReference type="ARBA" id="ARBA00008455"/>
    </source>
</evidence>
<keyword evidence="2" id="KW-0645">Protease</keyword>
<evidence type="ECO:0000256" key="2">
    <source>
        <dbReference type="ARBA" id="ARBA00022670"/>
    </source>
</evidence>
<dbReference type="InterPro" id="IPR013128">
    <property type="entry name" value="Peptidase_C1A"/>
</dbReference>
<dbReference type="STRING" id="7209.A0A1I7VWG9"/>
<dbReference type="Proteomes" id="UP000095285">
    <property type="component" value="Unassembled WGS sequence"/>
</dbReference>
<evidence type="ECO:0000256" key="7">
    <source>
        <dbReference type="ARBA" id="ARBA00023157"/>
    </source>
</evidence>
<organism evidence="11 12">
    <name type="scientific">Loa loa</name>
    <name type="common">Eye worm</name>
    <name type="synonym">Filaria loa</name>
    <dbReference type="NCBI Taxonomy" id="7209"/>
    <lineage>
        <taxon>Eukaryota</taxon>
        <taxon>Metazoa</taxon>
        <taxon>Ecdysozoa</taxon>
        <taxon>Nematoda</taxon>
        <taxon>Chromadorea</taxon>
        <taxon>Rhabditida</taxon>
        <taxon>Spirurina</taxon>
        <taxon>Spiruromorpha</taxon>
        <taxon>Filarioidea</taxon>
        <taxon>Onchocercidae</taxon>
        <taxon>Loa</taxon>
    </lineage>
</organism>
<dbReference type="PROSITE" id="PS00640">
    <property type="entry name" value="THIOL_PROTEASE_ASN"/>
    <property type="match status" value="1"/>
</dbReference>
<dbReference type="CDD" id="cd02620">
    <property type="entry name" value="Peptidase_C1A_CathepsinB"/>
    <property type="match status" value="1"/>
</dbReference>
<evidence type="ECO:0000313" key="12">
    <source>
        <dbReference type="WBParaSite" id="EN70_7032"/>
    </source>
</evidence>
<protein>
    <submittedName>
        <fullName evidence="12">Cysteine endopeptidase</fullName>
    </submittedName>
</protein>
<dbReference type="SMART" id="SM00645">
    <property type="entry name" value="Pept_C1"/>
    <property type="match status" value="1"/>
</dbReference>
<dbReference type="GO" id="GO:0006508">
    <property type="term" value="P:proteolysis"/>
    <property type="evidence" value="ECO:0007669"/>
    <property type="project" value="UniProtKB-KW"/>
</dbReference>
<feature type="region of interest" description="Disordered" evidence="8">
    <location>
        <begin position="470"/>
        <end position="498"/>
    </location>
</feature>
<dbReference type="InterPro" id="IPR004296">
    <property type="entry name" value="DUF236"/>
</dbReference>
<evidence type="ECO:0000256" key="5">
    <source>
        <dbReference type="ARBA" id="ARBA00022807"/>
    </source>
</evidence>
<keyword evidence="3 9" id="KW-0732">Signal</keyword>
<evidence type="ECO:0000256" key="6">
    <source>
        <dbReference type="ARBA" id="ARBA00023145"/>
    </source>
</evidence>
<keyword evidence="7" id="KW-1015">Disulfide bond</keyword>